<evidence type="ECO:0000313" key="9">
    <source>
        <dbReference type="EMBL" id="KAK3911744.1"/>
    </source>
</evidence>
<reference evidence="9" key="1">
    <citation type="submission" date="2021-07" db="EMBL/GenBank/DDBJ databases">
        <authorList>
            <person name="Catto M.A."/>
            <person name="Jacobson A."/>
            <person name="Kennedy G."/>
            <person name="Labadie P."/>
            <person name="Hunt B.G."/>
            <person name="Srinivasan R."/>
        </authorList>
    </citation>
    <scope>NUCLEOTIDE SEQUENCE</scope>
    <source>
        <strain evidence="9">PL_HMW_Pooled</strain>
        <tissue evidence="9">Head</tissue>
    </source>
</reference>
<organism evidence="9 10">
    <name type="scientific">Frankliniella fusca</name>
    <dbReference type="NCBI Taxonomy" id="407009"/>
    <lineage>
        <taxon>Eukaryota</taxon>
        <taxon>Metazoa</taxon>
        <taxon>Ecdysozoa</taxon>
        <taxon>Arthropoda</taxon>
        <taxon>Hexapoda</taxon>
        <taxon>Insecta</taxon>
        <taxon>Pterygota</taxon>
        <taxon>Neoptera</taxon>
        <taxon>Paraneoptera</taxon>
        <taxon>Thysanoptera</taxon>
        <taxon>Terebrantia</taxon>
        <taxon>Thripoidea</taxon>
        <taxon>Thripidae</taxon>
        <taxon>Frankliniella</taxon>
    </lineage>
</organism>
<dbReference type="InterPro" id="IPR036638">
    <property type="entry name" value="HLH_DNA-bd_sf"/>
</dbReference>
<dbReference type="SMART" id="SM00511">
    <property type="entry name" value="ORANGE"/>
    <property type="match status" value="1"/>
</dbReference>
<dbReference type="SUPFAM" id="SSF158457">
    <property type="entry name" value="Orange domain-like"/>
    <property type="match status" value="1"/>
</dbReference>
<dbReference type="Pfam" id="PF00010">
    <property type="entry name" value="HLH"/>
    <property type="match status" value="1"/>
</dbReference>
<keyword evidence="2" id="KW-0805">Transcription regulation</keyword>
<protein>
    <submittedName>
        <fullName evidence="9">Enhancer of split mbeta protein</fullName>
    </submittedName>
</protein>
<dbReference type="Gene3D" id="4.10.280.10">
    <property type="entry name" value="Helix-loop-helix DNA-binding domain"/>
    <property type="match status" value="1"/>
</dbReference>
<reference evidence="9" key="2">
    <citation type="journal article" date="2023" name="BMC Genomics">
        <title>Pest status, molecular evolution, and epigenetic factors derived from the genome assembly of Frankliniella fusca, a thysanopteran phytovirus vector.</title>
        <authorList>
            <person name="Catto M.A."/>
            <person name="Labadie P.E."/>
            <person name="Jacobson A.L."/>
            <person name="Kennedy G.G."/>
            <person name="Srinivasan R."/>
            <person name="Hunt B.G."/>
        </authorList>
    </citation>
    <scope>NUCLEOTIDE SEQUENCE</scope>
    <source>
        <strain evidence="9">PL_HMW_Pooled</strain>
    </source>
</reference>
<dbReference type="SUPFAM" id="SSF47459">
    <property type="entry name" value="HLH, helix-loop-helix DNA-binding domain"/>
    <property type="match status" value="1"/>
</dbReference>
<dbReference type="AlphaFoldDB" id="A0AAE1GZ38"/>
<evidence type="ECO:0000256" key="6">
    <source>
        <dbReference type="SAM" id="MobiDB-lite"/>
    </source>
</evidence>
<evidence type="ECO:0000256" key="4">
    <source>
        <dbReference type="ARBA" id="ARBA00023163"/>
    </source>
</evidence>
<dbReference type="PANTHER" id="PTHR10985">
    <property type="entry name" value="BASIC HELIX-LOOP-HELIX TRANSCRIPTION FACTOR, HES-RELATED"/>
    <property type="match status" value="1"/>
</dbReference>
<sequence>MPSHAESIATSYQMGDYDHEPISRTYQYRKVMKPMLERKRRARINRCLDELKELMVGALAAEGENVSKLEKADILELTVRHLHNLRRQRALGLTPESAYADRFRAGFTHCAAEVNNYLTVHAVPAVDRATSAKLLQHLGTCIRKIDADVAVPTGCPPGVDGGDCPCRDHCGSGATELAVSRPLESPYTPPLSPGASCASESEPTMLESGDEGSVWRPW</sequence>
<feature type="domain" description="Orange" evidence="8">
    <location>
        <begin position="103"/>
        <end position="138"/>
    </location>
</feature>
<gene>
    <name evidence="9" type="ORF">KUF71_021405</name>
</gene>
<dbReference type="Gene3D" id="6.10.250.980">
    <property type="match status" value="1"/>
</dbReference>
<feature type="domain" description="BHLH" evidence="7">
    <location>
        <begin position="28"/>
        <end position="85"/>
    </location>
</feature>
<comment type="caution">
    <text evidence="9">The sequence shown here is derived from an EMBL/GenBank/DDBJ whole genome shotgun (WGS) entry which is preliminary data.</text>
</comment>
<evidence type="ECO:0000256" key="2">
    <source>
        <dbReference type="ARBA" id="ARBA00023015"/>
    </source>
</evidence>
<comment type="subcellular location">
    <subcellularLocation>
        <location evidence="1">Nucleus</location>
    </subcellularLocation>
</comment>
<name>A0AAE1GZ38_9NEOP</name>
<dbReference type="PROSITE" id="PS51054">
    <property type="entry name" value="ORANGE"/>
    <property type="match status" value="1"/>
</dbReference>
<dbReference type="GO" id="GO:0003677">
    <property type="term" value="F:DNA binding"/>
    <property type="evidence" value="ECO:0007669"/>
    <property type="project" value="UniProtKB-KW"/>
</dbReference>
<proteinExistence type="predicted"/>
<dbReference type="Proteomes" id="UP001219518">
    <property type="component" value="Unassembled WGS sequence"/>
</dbReference>
<dbReference type="InterPro" id="IPR003650">
    <property type="entry name" value="Orange_dom"/>
</dbReference>
<keyword evidence="4" id="KW-0804">Transcription</keyword>
<keyword evidence="3" id="KW-0238">DNA-binding</keyword>
<dbReference type="Pfam" id="PF07527">
    <property type="entry name" value="Hairy_orange"/>
    <property type="match status" value="1"/>
</dbReference>
<evidence type="ECO:0000313" key="10">
    <source>
        <dbReference type="Proteomes" id="UP001219518"/>
    </source>
</evidence>
<dbReference type="CDD" id="cd19741">
    <property type="entry name" value="bHLH-O_ESMB_like"/>
    <property type="match status" value="1"/>
</dbReference>
<evidence type="ECO:0000259" key="8">
    <source>
        <dbReference type="PROSITE" id="PS51054"/>
    </source>
</evidence>
<dbReference type="FunFam" id="4.10.280.10:FF:000072">
    <property type="entry name" value="enhancer of split mgamma protein-like"/>
    <property type="match status" value="1"/>
</dbReference>
<evidence type="ECO:0000256" key="5">
    <source>
        <dbReference type="ARBA" id="ARBA00023242"/>
    </source>
</evidence>
<keyword evidence="10" id="KW-1185">Reference proteome</keyword>
<evidence type="ECO:0000256" key="3">
    <source>
        <dbReference type="ARBA" id="ARBA00023125"/>
    </source>
</evidence>
<dbReference type="SMART" id="SM00353">
    <property type="entry name" value="HLH"/>
    <property type="match status" value="1"/>
</dbReference>
<dbReference type="GO" id="GO:0005634">
    <property type="term" value="C:nucleus"/>
    <property type="evidence" value="ECO:0007669"/>
    <property type="project" value="UniProtKB-SubCell"/>
</dbReference>
<dbReference type="InterPro" id="IPR011598">
    <property type="entry name" value="bHLH_dom"/>
</dbReference>
<dbReference type="InterPro" id="IPR050370">
    <property type="entry name" value="HES_HEY"/>
</dbReference>
<evidence type="ECO:0000259" key="7">
    <source>
        <dbReference type="PROSITE" id="PS50888"/>
    </source>
</evidence>
<dbReference type="EMBL" id="JAHWGI010000284">
    <property type="protein sequence ID" value="KAK3911744.1"/>
    <property type="molecule type" value="Genomic_DNA"/>
</dbReference>
<feature type="region of interest" description="Disordered" evidence="6">
    <location>
        <begin position="181"/>
        <end position="218"/>
    </location>
</feature>
<dbReference type="GO" id="GO:0006355">
    <property type="term" value="P:regulation of DNA-templated transcription"/>
    <property type="evidence" value="ECO:0007669"/>
    <property type="project" value="InterPro"/>
</dbReference>
<keyword evidence="5" id="KW-0539">Nucleus</keyword>
<dbReference type="GO" id="GO:0046983">
    <property type="term" value="F:protein dimerization activity"/>
    <property type="evidence" value="ECO:0007669"/>
    <property type="project" value="InterPro"/>
</dbReference>
<evidence type="ECO:0000256" key="1">
    <source>
        <dbReference type="ARBA" id="ARBA00004123"/>
    </source>
</evidence>
<dbReference type="PROSITE" id="PS50888">
    <property type="entry name" value="BHLH"/>
    <property type="match status" value="1"/>
</dbReference>
<accession>A0AAE1GZ38</accession>